<reference evidence="2" key="1">
    <citation type="journal article" date="2021" name="Nat. Commun.">
        <title>Genetic determinants of endophytism in the Arabidopsis root mycobiome.</title>
        <authorList>
            <person name="Mesny F."/>
            <person name="Miyauchi S."/>
            <person name="Thiergart T."/>
            <person name="Pickel B."/>
            <person name="Atanasova L."/>
            <person name="Karlsson M."/>
            <person name="Huettel B."/>
            <person name="Barry K.W."/>
            <person name="Haridas S."/>
            <person name="Chen C."/>
            <person name="Bauer D."/>
            <person name="Andreopoulos W."/>
            <person name="Pangilinan J."/>
            <person name="LaButti K."/>
            <person name="Riley R."/>
            <person name="Lipzen A."/>
            <person name="Clum A."/>
            <person name="Drula E."/>
            <person name="Henrissat B."/>
            <person name="Kohler A."/>
            <person name="Grigoriev I.V."/>
            <person name="Martin F.M."/>
            <person name="Hacquard S."/>
        </authorList>
    </citation>
    <scope>NUCLEOTIDE SEQUENCE</scope>
    <source>
        <strain evidence="2">MPI-CAGE-CH-0235</strain>
    </source>
</reference>
<evidence type="ECO:0000313" key="2">
    <source>
        <dbReference type="EMBL" id="KAH7329077.1"/>
    </source>
</evidence>
<dbReference type="AlphaFoldDB" id="A0A8K0T836"/>
<evidence type="ECO:0000313" key="3">
    <source>
        <dbReference type="Proteomes" id="UP000813444"/>
    </source>
</evidence>
<feature type="region of interest" description="Disordered" evidence="1">
    <location>
        <begin position="578"/>
        <end position="613"/>
    </location>
</feature>
<dbReference type="SUPFAM" id="SSF52047">
    <property type="entry name" value="RNI-like"/>
    <property type="match status" value="1"/>
</dbReference>
<accession>A0A8K0T836</accession>
<proteinExistence type="predicted"/>
<comment type="caution">
    <text evidence="2">The sequence shown here is derived from an EMBL/GenBank/DDBJ whole genome shotgun (WGS) entry which is preliminary data.</text>
</comment>
<dbReference type="OrthoDB" id="3210378at2759"/>
<organism evidence="2 3">
    <name type="scientific">Stachybotrys elegans</name>
    <dbReference type="NCBI Taxonomy" id="80388"/>
    <lineage>
        <taxon>Eukaryota</taxon>
        <taxon>Fungi</taxon>
        <taxon>Dikarya</taxon>
        <taxon>Ascomycota</taxon>
        <taxon>Pezizomycotina</taxon>
        <taxon>Sordariomycetes</taxon>
        <taxon>Hypocreomycetidae</taxon>
        <taxon>Hypocreales</taxon>
        <taxon>Stachybotryaceae</taxon>
        <taxon>Stachybotrys</taxon>
    </lineage>
</organism>
<dbReference type="Gene3D" id="3.80.10.10">
    <property type="entry name" value="Ribonuclease Inhibitor"/>
    <property type="match status" value="1"/>
</dbReference>
<feature type="compositionally biased region" description="Low complexity" evidence="1">
    <location>
        <begin position="600"/>
        <end position="613"/>
    </location>
</feature>
<sequence length="751" mass="81973">MTAVFSGRYPRNSTTTFEIDTKLRDAKDRRQQVTVSVIESPTTPQSPTMATVEMNYPMYSGLQTSPGRRPKSYDVSPPFALNRPRRLSNNSTATTSTTRSSQSGFSGSRTPSRGSMTSVESVDTNSSARQDRPGKPAGFAVTNPYYQPAAATAPVAAPAKILDVLPGEVIQLVLANLKDLHLNKASDSCATCYMRDLCSVSLSSRRAAKFAQAALYEDIQLVGPDSAAHQKRFKVVQGTRMLLLRRTLRASPQLARLVRRLKVPSFDMPANGVVPKGSMSLDQYEDLVASLVMACPGLESLAGPVSTYQHGFKKIFHALSTRKNLLEMDWLIEAAPRQQQRSSQSPPPSHDLHPSEQTAFFELHVNWTSLTTLTIHCLPGATLNPTRLLKHTLRRLKSLQHLHLCNLSPSAFDDSTLLSLPPLQSLTLSHIRGISSEGLSAFATLPHSVHLRNLQLRHTPLASLPVLARLLSNLRSLTSFALVQAYAPTMPEADTFALWLMPYLASASMVRLHWDITSSISSATPADDILARSIAAKGFPKLRMLRAPNDPDGIFQSLCQPVFRVDLPQDRLRSSSFSISSASTGTASPSPIQRLKKTATDLSTTSTSSSNSAVSLNHGARTLSCTNLSTARLAAQERLENAKHTPRFAINITDEDGSCVEAHEVAGFIGTVGSVIQYNLLPDAGSDDERGGLVDVKDLTPNDGPHLDLQGGARAGCQGRWNMTDGDVADRQEDDSWWHTERARWHKMQLN</sequence>
<evidence type="ECO:0000256" key="1">
    <source>
        <dbReference type="SAM" id="MobiDB-lite"/>
    </source>
</evidence>
<protein>
    <recommendedName>
        <fullName evidence="4">F-box domain-containing protein</fullName>
    </recommendedName>
</protein>
<dbReference type="EMBL" id="JAGPNK010000001">
    <property type="protein sequence ID" value="KAH7329077.1"/>
    <property type="molecule type" value="Genomic_DNA"/>
</dbReference>
<feature type="compositionally biased region" description="Low complexity" evidence="1">
    <location>
        <begin position="578"/>
        <end position="592"/>
    </location>
</feature>
<name>A0A8K0T836_9HYPO</name>
<feature type="region of interest" description="Disordered" evidence="1">
    <location>
        <begin position="59"/>
        <end position="140"/>
    </location>
</feature>
<feature type="compositionally biased region" description="Low complexity" evidence="1">
    <location>
        <begin position="88"/>
        <end position="112"/>
    </location>
</feature>
<evidence type="ECO:0008006" key="4">
    <source>
        <dbReference type="Google" id="ProtNLM"/>
    </source>
</evidence>
<dbReference type="Proteomes" id="UP000813444">
    <property type="component" value="Unassembled WGS sequence"/>
</dbReference>
<dbReference type="InterPro" id="IPR032675">
    <property type="entry name" value="LRR_dom_sf"/>
</dbReference>
<gene>
    <name evidence="2" type="ORF">B0I35DRAFT_35806</name>
</gene>
<keyword evidence="3" id="KW-1185">Reference proteome</keyword>
<feature type="compositionally biased region" description="Polar residues" evidence="1">
    <location>
        <begin position="113"/>
        <end position="128"/>
    </location>
</feature>